<dbReference type="SUPFAM" id="SSF53850">
    <property type="entry name" value="Periplasmic binding protein-like II"/>
    <property type="match status" value="1"/>
</dbReference>
<dbReference type="SUPFAM" id="SSF46785">
    <property type="entry name" value="Winged helix' DNA-binding domain"/>
    <property type="match status" value="1"/>
</dbReference>
<evidence type="ECO:0000256" key="5">
    <source>
        <dbReference type="ARBA" id="ARBA00040885"/>
    </source>
</evidence>
<dbReference type="Pfam" id="PF00126">
    <property type="entry name" value="HTH_1"/>
    <property type="match status" value="1"/>
</dbReference>
<evidence type="ECO:0000256" key="2">
    <source>
        <dbReference type="ARBA" id="ARBA00023015"/>
    </source>
</evidence>
<organism evidence="8 9">
    <name type="scientific">Mycolicibacterium aurum</name>
    <name type="common">Mycobacterium aurum</name>
    <dbReference type="NCBI Taxonomy" id="1791"/>
    <lineage>
        <taxon>Bacteria</taxon>
        <taxon>Bacillati</taxon>
        <taxon>Actinomycetota</taxon>
        <taxon>Actinomycetes</taxon>
        <taxon>Mycobacteriales</taxon>
        <taxon>Mycobacteriaceae</taxon>
        <taxon>Mycolicibacterium</taxon>
    </lineage>
</organism>
<keyword evidence="3" id="KW-0238">DNA-binding</keyword>
<dbReference type="InterPro" id="IPR000847">
    <property type="entry name" value="LysR_HTH_N"/>
</dbReference>
<dbReference type="STRING" id="1791.GCA_001049355_05250"/>
<sequence length="305" mass="32286">MRQLRFFLAVVDHGGFSKAAEELMIAQPSLSQAIAGFERELGMPLFHRVTRGVVLSDAGRALVGPARVVLRDIAEATEAMHELKHLRGGRIDLITMPSPGMEPLTTILTTFARSHPSVTINSEAGFTPEEVIRTVRSGACEIGILGAAEPIRAADLAVVPLESQALVLISGPDDDSDGNGSFSATVTRHELSGCRLIVSQRGSLMRALVDDVLAEGVAVTIAAEVAHRTSILPMVLNGFGRAVMPSSWTGTARRSGARVQRIVPESYLHVSAVSRRSHLTPAAAALMDVARAYGREAAGTPAAES</sequence>
<dbReference type="PANTHER" id="PTHR30419">
    <property type="entry name" value="HTH-TYPE TRANSCRIPTIONAL REGULATOR YBHD"/>
    <property type="match status" value="1"/>
</dbReference>
<dbReference type="Pfam" id="PF03466">
    <property type="entry name" value="LysR_substrate"/>
    <property type="match status" value="1"/>
</dbReference>
<dbReference type="CDD" id="cd05466">
    <property type="entry name" value="PBP2_LTTR_substrate"/>
    <property type="match status" value="1"/>
</dbReference>
<dbReference type="Proteomes" id="UP000279306">
    <property type="component" value="Chromosome"/>
</dbReference>
<comment type="similarity">
    <text evidence="1">Belongs to the LysR transcriptional regulatory family.</text>
</comment>
<dbReference type="InterPro" id="IPR005119">
    <property type="entry name" value="LysR_subst-bd"/>
</dbReference>
<name>A0A3S4T9T1_MYCAU</name>
<protein>
    <recommendedName>
        <fullName evidence="5">Probable hydrogen peroxide-inducible genes activator</fullName>
    </recommendedName>
</protein>
<evidence type="ECO:0000256" key="6">
    <source>
        <dbReference type="ARBA" id="ARBA00056658"/>
    </source>
</evidence>
<evidence type="ECO:0000313" key="8">
    <source>
        <dbReference type="EMBL" id="VEG54205.1"/>
    </source>
</evidence>
<keyword evidence="2" id="KW-0805">Transcription regulation</keyword>
<dbReference type="GO" id="GO:0003677">
    <property type="term" value="F:DNA binding"/>
    <property type="evidence" value="ECO:0007669"/>
    <property type="project" value="UniProtKB-KW"/>
</dbReference>
<dbReference type="InterPro" id="IPR036390">
    <property type="entry name" value="WH_DNA-bd_sf"/>
</dbReference>
<reference evidence="8 9" key="1">
    <citation type="submission" date="2018-12" db="EMBL/GenBank/DDBJ databases">
        <authorList>
            <consortium name="Pathogen Informatics"/>
        </authorList>
    </citation>
    <scope>NUCLEOTIDE SEQUENCE [LARGE SCALE GENOMIC DNA]</scope>
    <source>
        <strain evidence="8 9">NCTC10437</strain>
    </source>
</reference>
<evidence type="ECO:0000256" key="3">
    <source>
        <dbReference type="ARBA" id="ARBA00023125"/>
    </source>
</evidence>
<dbReference type="Gene3D" id="3.40.190.290">
    <property type="match status" value="1"/>
</dbReference>
<dbReference type="GO" id="GO:0005829">
    <property type="term" value="C:cytosol"/>
    <property type="evidence" value="ECO:0007669"/>
    <property type="project" value="TreeGrafter"/>
</dbReference>
<keyword evidence="4" id="KW-0804">Transcription</keyword>
<dbReference type="GO" id="GO:0003700">
    <property type="term" value="F:DNA-binding transcription factor activity"/>
    <property type="evidence" value="ECO:0007669"/>
    <property type="project" value="InterPro"/>
</dbReference>
<dbReference type="EMBL" id="LR134356">
    <property type="protein sequence ID" value="VEG54205.1"/>
    <property type="molecule type" value="Genomic_DNA"/>
</dbReference>
<dbReference type="PROSITE" id="PS50931">
    <property type="entry name" value="HTH_LYSR"/>
    <property type="match status" value="1"/>
</dbReference>
<dbReference type="InterPro" id="IPR050950">
    <property type="entry name" value="HTH-type_LysR_regulators"/>
</dbReference>
<evidence type="ECO:0000259" key="7">
    <source>
        <dbReference type="PROSITE" id="PS50931"/>
    </source>
</evidence>
<dbReference type="PRINTS" id="PR00039">
    <property type="entry name" value="HTHLYSR"/>
</dbReference>
<dbReference type="KEGG" id="mauu:NCTC10437_02353"/>
<dbReference type="Gene3D" id="1.10.10.10">
    <property type="entry name" value="Winged helix-like DNA-binding domain superfamily/Winged helix DNA-binding domain"/>
    <property type="match status" value="1"/>
</dbReference>
<proteinExistence type="inferred from homology"/>
<dbReference type="AlphaFoldDB" id="A0A3S4T9T1"/>
<feature type="domain" description="HTH lysR-type" evidence="7">
    <location>
        <begin position="1"/>
        <end position="56"/>
    </location>
</feature>
<dbReference type="FunFam" id="1.10.10.10:FF:000001">
    <property type="entry name" value="LysR family transcriptional regulator"/>
    <property type="match status" value="1"/>
</dbReference>
<evidence type="ECO:0000256" key="1">
    <source>
        <dbReference type="ARBA" id="ARBA00009437"/>
    </source>
</evidence>
<keyword evidence="9" id="KW-1185">Reference proteome</keyword>
<accession>A0A3S4T9T1</accession>
<dbReference type="InterPro" id="IPR036388">
    <property type="entry name" value="WH-like_DNA-bd_sf"/>
</dbReference>
<gene>
    <name evidence="8" type="primary">cynR_1</name>
    <name evidence="8" type="ORF">NCTC10437_02353</name>
</gene>
<comment type="function">
    <text evidence="6">Required for the induction the katG gene for catalase. Involved in the response to hydrogen peroxide.</text>
</comment>
<evidence type="ECO:0000313" key="9">
    <source>
        <dbReference type="Proteomes" id="UP000279306"/>
    </source>
</evidence>
<evidence type="ECO:0000256" key="4">
    <source>
        <dbReference type="ARBA" id="ARBA00023163"/>
    </source>
</evidence>